<dbReference type="OrthoDB" id="3678099at2759"/>
<evidence type="ECO:0008006" key="4">
    <source>
        <dbReference type="Google" id="ProtNLM"/>
    </source>
</evidence>
<accession>A0A6A5ZJ62</accession>
<dbReference type="AlphaFoldDB" id="A0A6A5ZJ62"/>
<evidence type="ECO:0000313" key="3">
    <source>
        <dbReference type="Proteomes" id="UP000799770"/>
    </source>
</evidence>
<feature type="chain" id="PRO_5025689151" description="F-box domain-containing protein" evidence="1">
    <location>
        <begin position="34"/>
        <end position="396"/>
    </location>
</feature>
<keyword evidence="3" id="KW-1185">Reference proteome</keyword>
<reference evidence="2" key="1">
    <citation type="journal article" date="2020" name="Stud. Mycol.">
        <title>101 Dothideomycetes genomes: a test case for predicting lifestyles and emergence of pathogens.</title>
        <authorList>
            <person name="Haridas S."/>
            <person name="Albert R."/>
            <person name="Binder M."/>
            <person name="Bloem J."/>
            <person name="Labutti K."/>
            <person name="Salamov A."/>
            <person name="Andreopoulos B."/>
            <person name="Baker S."/>
            <person name="Barry K."/>
            <person name="Bills G."/>
            <person name="Bluhm B."/>
            <person name="Cannon C."/>
            <person name="Castanera R."/>
            <person name="Culley D."/>
            <person name="Daum C."/>
            <person name="Ezra D."/>
            <person name="Gonzalez J."/>
            <person name="Henrissat B."/>
            <person name="Kuo A."/>
            <person name="Liang C."/>
            <person name="Lipzen A."/>
            <person name="Lutzoni F."/>
            <person name="Magnuson J."/>
            <person name="Mondo S."/>
            <person name="Nolan M."/>
            <person name="Ohm R."/>
            <person name="Pangilinan J."/>
            <person name="Park H.-J."/>
            <person name="Ramirez L."/>
            <person name="Alfaro M."/>
            <person name="Sun H."/>
            <person name="Tritt A."/>
            <person name="Yoshinaga Y."/>
            <person name="Zwiers L.-H."/>
            <person name="Turgeon B."/>
            <person name="Goodwin S."/>
            <person name="Spatafora J."/>
            <person name="Crous P."/>
            <person name="Grigoriev I."/>
        </authorList>
    </citation>
    <scope>NUCLEOTIDE SEQUENCE</scope>
    <source>
        <strain evidence="2">CBS 627.86</strain>
    </source>
</reference>
<evidence type="ECO:0000256" key="1">
    <source>
        <dbReference type="SAM" id="SignalP"/>
    </source>
</evidence>
<dbReference type="EMBL" id="ML977315">
    <property type="protein sequence ID" value="KAF2119592.1"/>
    <property type="molecule type" value="Genomic_DNA"/>
</dbReference>
<sequence>MARNESGNGFAHSLKALVLLLLFSDTLITSSMSTTTPLLTQVSALTATMMSYDRCQKSESFDQHDQRSSAIVPLAEHSRKGLLSLPGEIRNLIYHYLTQTYPARFFDIQIEPRLIIPVLGLPPPLRSWHDYALTNHMRSLTKTCRELRTEYLPIYRRNRSMQIDSSHGISRFLLAFFPLQGVLDEIVAGYISNLTILIRTEWKGQGPIDLLPLVVLARKAPLLQVNFQIEQNGGPSDLPNALENGVVTQSQELTETFRRLVCQDISVEPLHLFQKIHLDTDYLDFQITGQYAFGRPQYAIGPRKLELFVIWEGYHKLMDLKASDDYNVEIDHDTFTKKLKLTGFPFLDIRAVLLRREAGPDRLDEYFTGGVAPYRHPTHEDILISPTGLDLEYKEP</sequence>
<proteinExistence type="predicted"/>
<evidence type="ECO:0000313" key="2">
    <source>
        <dbReference type="EMBL" id="KAF2119592.1"/>
    </source>
</evidence>
<keyword evidence="1" id="KW-0732">Signal</keyword>
<protein>
    <recommendedName>
        <fullName evidence="4">F-box domain-containing protein</fullName>
    </recommendedName>
</protein>
<organism evidence="2 3">
    <name type="scientific">Lophiotrema nucula</name>
    <dbReference type="NCBI Taxonomy" id="690887"/>
    <lineage>
        <taxon>Eukaryota</taxon>
        <taxon>Fungi</taxon>
        <taxon>Dikarya</taxon>
        <taxon>Ascomycota</taxon>
        <taxon>Pezizomycotina</taxon>
        <taxon>Dothideomycetes</taxon>
        <taxon>Pleosporomycetidae</taxon>
        <taxon>Pleosporales</taxon>
        <taxon>Lophiotremataceae</taxon>
        <taxon>Lophiotrema</taxon>
    </lineage>
</organism>
<feature type="signal peptide" evidence="1">
    <location>
        <begin position="1"/>
        <end position="33"/>
    </location>
</feature>
<gene>
    <name evidence="2" type="ORF">BDV96DRAFT_567863</name>
</gene>
<dbReference type="Proteomes" id="UP000799770">
    <property type="component" value="Unassembled WGS sequence"/>
</dbReference>
<name>A0A6A5ZJ62_9PLEO</name>